<keyword evidence="2" id="KW-1185">Reference proteome</keyword>
<sequence>MTSILRSHCIIDSYKNSTSCTYYYSEMFIFDLMSYHIIIFLGGLLLEFFFLNIEVMHYHHLSSLHIVSYVVEICIMKCVKKVQRPTSYSQDYYFFGIFSFKKNMLYCLLLLSLVVSF</sequence>
<comment type="caution">
    <text evidence="1">The sequence shown here is derived from an EMBL/GenBank/DDBJ whole genome shotgun (WGS) entry which is preliminary data.</text>
</comment>
<proteinExistence type="predicted"/>
<gene>
    <name evidence="1" type="ORF">O6H91_19G056400</name>
</gene>
<reference evidence="2" key="1">
    <citation type="journal article" date="2024" name="Proc. Natl. Acad. Sci. U.S.A.">
        <title>Extraordinary preservation of gene collinearity over three hundred million years revealed in homosporous lycophytes.</title>
        <authorList>
            <person name="Li C."/>
            <person name="Wickell D."/>
            <person name="Kuo L.Y."/>
            <person name="Chen X."/>
            <person name="Nie B."/>
            <person name="Liao X."/>
            <person name="Peng D."/>
            <person name="Ji J."/>
            <person name="Jenkins J."/>
            <person name="Williams M."/>
            <person name="Shu S."/>
            <person name="Plott C."/>
            <person name="Barry K."/>
            <person name="Rajasekar S."/>
            <person name="Grimwood J."/>
            <person name="Han X."/>
            <person name="Sun S."/>
            <person name="Hou Z."/>
            <person name="He W."/>
            <person name="Dai G."/>
            <person name="Sun C."/>
            <person name="Schmutz J."/>
            <person name="Leebens-Mack J.H."/>
            <person name="Li F.W."/>
            <person name="Wang L."/>
        </authorList>
    </citation>
    <scope>NUCLEOTIDE SEQUENCE [LARGE SCALE GENOMIC DNA]</scope>
    <source>
        <strain evidence="2">cv. PW_Plant_1</strain>
    </source>
</reference>
<evidence type="ECO:0000313" key="1">
    <source>
        <dbReference type="EMBL" id="KAJ7521486.1"/>
    </source>
</evidence>
<accession>A0ACC2AVD9</accession>
<dbReference type="Proteomes" id="UP001162992">
    <property type="component" value="Chromosome 19"/>
</dbReference>
<name>A0ACC2AVD9_DIPCM</name>
<protein>
    <submittedName>
        <fullName evidence="1">Uncharacterized protein</fullName>
    </submittedName>
</protein>
<dbReference type="EMBL" id="CM055110">
    <property type="protein sequence ID" value="KAJ7521486.1"/>
    <property type="molecule type" value="Genomic_DNA"/>
</dbReference>
<organism evidence="1 2">
    <name type="scientific">Diphasiastrum complanatum</name>
    <name type="common">Issler's clubmoss</name>
    <name type="synonym">Lycopodium complanatum</name>
    <dbReference type="NCBI Taxonomy" id="34168"/>
    <lineage>
        <taxon>Eukaryota</taxon>
        <taxon>Viridiplantae</taxon>
        <taxon>Streptophyta</taxon>
        <taxon>Embryophyta</taxon>
        <taxon>Tracheophyta</taxon>
        <taxon>Lycopodiopsida</taxon>
        <taxon>Lycopodiales</taxon>
        <taxon>Lycopodiaceae</taxon>
        <taxon>Lycopodioideae</taxon>
        <taxon>Diphasiastrum</taxon>
    </lineage>
</organism>
<evidence type="ECO:0000313" key="2">
    <source>
        <dbReference type="Proteomes" id="UP001162992"/>
    </source>
</evidence>